<evidence type="ECO:0000259" key="3">
    <source>
        <dbReference type="Pfam" id="PF01205"/>
    </source>
</evidence>
<reference evidence="4 5" key="1">
    <citation type="submission" date="2015-01" db="EMBL/GenBank/DDBJ databases">
        <title>The Genome Sequence of Capronia semiimmersa CBS27337.</title>
        <authorList>
            <consortium name="The Broad Institute Genomics Platform"/>
            <person name="Cuomo C."/>
            <person name="de Hoog S."/>
            <person name="Gorbushina A."/>
            <person name="Stielow B."/>
            <person name="Teixiera M."/>
            <person name="Abouelleil A."/>
            <person name="Chapman S.B."/>
            <person name="Priest M."/>
            <person name="Young S.K."/>
            <person name="Wortman J."/>
            <person name="Nusbaum C."/>
            <person name="Birren B."/>
        </authorList>
    </citation>
    <scope>NUCLEOTIDE SEQUENCE [LARGE SCALE GENOMIC DNA]</scope>
    <source>
        <strain evidence="4 5">CBS 27337</strain>
    </source>
</reference>
<feature type="region of interest" description="Disordered" evidence="2">
    <location>
        <begin position="309"/>
        <end position="336"/>
    </location>
</feature>
<feature type="domain" description="Impact N-terminal" evidence="3">
    <location>
        <begin position="89"/>
        <end position="226"/>
    </location>
</feature>
<dbReference type="Proteomes" id="UP000054266">
    <property type="component" value="Unassembled WGS sequence"/>
</dbReference>
<evidence type="ECO:0000313" key="4">
    <source>
        <dbReference type="EMBL" id="KIW67544.1"/>
    </source>
</evidence>
<dbReference type="InterPro" id="IPR001498">
    <property type="entry name" value="Impact_N"/>
</dbReference>
<protein>
    <recommendedName>
        <fullName evidence="3">Impact N-terminal domain-containing protein</fullName>
    </recommendedName>
</protein>
<dbReference type="SUPFAM" id="SSF54211">
    <property type="entry name" value="Ribosomal protein S5 domain 2-like"/>
    <property type="match status" value="1"/>
</dbReference>
<feature type="region of interest" description="Disordered" evidence="2">
    <location>
        <begin position="387"/>
        <end position="409"/>
    </location>
</feature>
<dbReference type="Pfam" id="PF01205">
    <property type="entry name" value="Impact_N"/>
    <property type="match status" value="1"/>
</dbReference>
<dbReference type="InterPro" id="IPR020568">
    <property type="entry name" value="Ribosomal_Su5_D2-typ_SF"/>
</dbReference>
<dbReference type="GO" id="GO:0140469">
    <property type="term" value="P:GCN2-mediated signaling"/>
    <property type="evidence" value="ECO:0007669"/>
    <property type="project" value="TreeGrafter"/>
</dbReference>
<feature type="region of interest" description="Disordered" evidence="2">
    <location>
        <begin position="234"/>
        <end position="278"/>
    </location>
</feature>
<feature type="region of interest" description="Disordered" evidence="2">
    <location>
        <begin position="65"/>
        <end position="99"/>
    </location>
</feature>
<gene>
    <name evidence="4" type="ORF">PV04_06788</name>
</gene>
<evidence type="ECO:0000256" key="1">
    <source>
        <dbReference type="ARBA" id="ARBA00007665"/>
    </source>
</evidence>
<comment type="similarity">
    <text evidence="1">Belongs to the IMPACT family.</text>
</comment>
<dbReference type="GO" id="GO:0005737">
    <property type="term" value="C:cytoplasm"/>
    <property type="evidence" value="ECO:0007669"/>
    <property type="project" value="TreeGrafter"/>
</dbReference>
<proteinExistence type="inferred from homology"/>
<name>A0A0D2G6H2_9EURO</name>
<dbReference type="AlphaFoldDB" id="A0A0D2G6H2"/>
<sequence length="409" mass="44213">MSLFTPSNPKKRPLLYPDDDDNLHQQRQKRHHRDHDANASANEIQAQSQSQDQIFISSPIHDRDSTFQAHFHPGSSVFPRPGNNSSSTPTSTSSSTTTIVKRLQSHPSFATASHRIVAWRRRSTQQTLQLGSINNGSSTSRNRHVATASGTARDRNSPTSLLPATTSFSVITGSDDDGEKYAGKRLERLLSAMQVEGVIVVARWYGGTMLGPVRFTHMENCATQAVRMWMARLDEDPGRSESEKSGHRLDGGRVATATPTAATATATPNPAEKHRDDEAERARLANQLVERDHSIVVLRGLLAEMTKGKAANTGTADGEQSSSPVPPSTAASTVDAATTSNAAGTVASPAKKLEYSSMPLARLTQLEKARDATIAFILRQLDKVEEAQKASEKDMAAASKEEDHVDGDG</sequence>
<evidence type="ECO:0000256" key="2">
    <source>
        <dbReference type="SAM" id="MobiDB-lite"/>
    </source>
</evidence>
<feature type="region of interest" description="Disordered" evidence="2">
    <location>
        <begin position="1"/>
        <end position="51"/>
    </location>
</feature>
<dbReference type="GO" id="GO:0006446">
    <property type="term" value="P:regulation of translational initiation"/>
    <property type="evidence" value="ECO:0007669"/>
    <property type="project" value="TreeGrafter"/>
</dbReference>
<dbReference type="STRING" id="5601.A0A0D2G6H2"/>
<organism evidence="4 5">
    <name type="scientific">Phialophora macrospora</name>
    <dbReference type="NCBI Taxonomy" id="1851006"/>
    <lineage>
        <taxon>Eukaryota</taxon>
        <taxon>Fungi</taxon>
        <taxon>Dikarya</taxon>
        <taxon>Ascomycota</taxon>
        <taxon>Pezizomycotina</taxon>
        <taxon>Eurotiomycetes</taxon>
        <taxon>Chaetothyriomycetidae</taxon>
        <taxon>Chaetothyriales</taxon>
        <taxon>Herpotrichiellaceae</taxon>
        <taxon>Phialophora</taxon>
    </lineage>
</organism>
<keyword evidence="5" id="KW-1185">Reference proteome</keyword>
<dbReference type="InterPro" id="IPR036956">
    <property type="entry name" value="Impact_N_sf"/>
</dbReference>
<dbReference type="InterPro" id="IPR023582">
    <property type="entry name" value="Impact"/>
</dbReference>
<dbReference type="HOGENOM" id="CLU_040315_2_0_1"/>
<dbReference type="Gene3D" id="3.30.230.30">
    <property type="entry name" value="Impact, N-terminal domain"/>
    <property type="match status" value="1"/>
</dbReference>
<dbReference type="EMBL" id="KN846959">
    <property type="protein sequence ID" value="KIW67544.1"/>
    <property type="molecule type" value="Genomic_DNA"/>
</dbReference>
<feature type="compositionally biased region" description="Low complexity" evidence="2">
    <location>
        <begin position="85"/>
        <end position="98"/>
    </location>
</feature>
<feature type="compositionally biased region" description="Basic and acidic residues" evidence="2">
    <location>
        <begin position="234"/>
        <end position="251"/>
    </location>
</feature>
<evidence type="ECO:0000313" key="5">
    <source>
        <dbReference type="Proteomes" id="UP000054266"/>
    </source>
</evidence>
<accession>A0A0D2G6H2</accession>
<feature type="compositionally biased region" description="Low complexity" evidence="2">
    <location>
        <begin position="255"/>
        <end position="270"/>
    </location>
</feature>
<dbReference type="PANTHER" id="PTHR16301">
    <property type="entry name" value="IMPACT-RELATED"/>
    <property type="match status" value="1"/>
</dbReference>
<dbReference type="PANTHER" id="PTHR16301:SF25">
    <property type="entry name" value="PROTEIN IMPACT"/>
    <property type="match status" value="1"/>
</dbReference>